<dbReference type="Proteomes" id="UP001177670">
    <property type="component" value="Unassembled WGS sequence"/>
</dbReference>
<dbReference type="EMBL" id="JAHYIQ010000006">
    <property type="protein sequence ID" value="KAK1131417.1"/>
    <property type="molecule type" value="Genomic_DNA"/>
</dbReference>
<comment type="caution">
    <text evidence="1">The sequence shown here is derived from an EMBL/GenBank/DDBJ whole genome shotgun (WGS) entry which is preliminary data.</text>
</comment>
<sequence length="69" mass="7617">MGPRRCIGACSSKLGRMAGVLTMVFVFENSASMLITSRLRVDHLHRIALALQTSKLNNFAVCWFTSDSV</sequence>
<protein>
    <submittedName>
        <fullName evidence="1">Uncharacterized protein</fullName>
    </submittedName>
</protein>
<dbReference type="AlphaFoldDB" id="A0AA40G5J9"/>
<evidence type="ECO:0000313" key="1">
    <source>
        <dbReference type="EMBL" id="KAK1131417.1"/>
    </source>
</evidence>
<evidence type="ECO:0000313" key="2">
    <source>
        <dbReference type="Proteomes" id="UP001177670"/>
    </source>
</evidence>
<name>A0AA40G5J9_9HYME</name>
<gene>
    <name evidence="1" type="ORF">K0M31_017702</name>
</gene>
<organism evidence="1 2">
    <name type="scientific">Melipona bicolor</name>
    <dbReference type="NCBI Taxonomy" id="60889"/>
    <lineage>
        <taxon>Eukaryota</taxon>
        <taxon>Metazoa</taxon>
        <taxon>Ecdysozoa</taxon>
        <taxon>Arthropoda</taxon>
        <taxon>Hexapoda</taxon>
        <taxon>Insecta</taxon>
        <taxon>Pterygota</taxon>
        <taxon>Neoptera</taxon>
        <taxon>Endopterygota</taxon>
        <taxon>Hymenoptera</taxon>
        <taxon>Apocrita</taxon>
        <taxon>Aculeata</taxon>
        <taxon>Apoidea</taxon>
        <taxon>Anthophila</taxon>
        <taxon>Apidae</taxon>
        <taxon>Melipona</taxon>
    </lineage>
</organism>
<keyword evidence="2" id="KW-1185">Reference proteome</keyword>
<proteinExistence type="predicted"/>
<reference evidence="1" key="1">
    <citation type="submission" date="2021-10" db="EMBL/GenBank/DDBJ databases">
        <title>Melipona bicolor Genome sequencing and assembly.</title>
        <authorList>
            <person name="Araujo N.S."/>
            <person name="Arias M.C."/>
        </authorList>
    </citation>
    <scope>NUCLEOTIDE SEQUENCE</scope>
    <source>
        <strain evidence="1">USP_2M_L1-L4_2017</strain>
        <tissue evidence="1">Whole body</tissue>
    </source>
</reference>
<accession>A0AA40G5J9</accession>